<evidence type="ECO:0000313" key="1">
    <source>
        <dbReference type="EMBL" id="PPA71424.1"/>
    </source>
</evidence>
<evidence type="ECO:0008006" key="3">
    <source>
        <dbReference type="Google" id="ProtNLM"/>
    </source>
</evidence>
<proteinExistence type="predicted"/>
<accession>A0A2S5GET7</accession>
<protein>
    <recommendedName>
        <fullName evidence="3">LysM domain-containing protein</fullName>
    </recommendedName>
</protein>
<dbReference type="EMBL" id="PREZ01000002">
    <property type="protein sequence ID" value="PPA71424.1"/>
    <property type="molecule type" value="Genomic_DNA"/>
</dbReference>
<comment type="caution">
    <text evidence="1">The sequence shown here is derived from an EMBL/GenBank/DDBJ whole genome shotgun (WGS) entry which is preliminary data.</text>
</comment>
<name>A0A2S5GET7_9BACL</name>
<evidence type="ECO:0000313" key="2">
    <source>
        <dbReference type="Proteomes" id="UP000239047"/>
    </source>
</evidence>
<dbReference type="Proteomes" id="UP000239047">
    <property type="component" value="Unassembled WGS sequence"/>
</dbReference>
<reference evidence="1 2" key="1">
    <citation type="submission" date="2018-02" db="EMBL/GenBank/DDBJ databases">
        <title>Jeotgalibacillus proteolyticum sp. nov. a protease producing bacterium isolated from ocean sediments of Laizhou Bay.</title>
        <authorList>
            <person name="Li Y."/>
        </authorList>
    </citation>
    <scope>NUCLEOTIDE SEQUENCE [LARGE SCALE GENOMIC DNA]</scope>
    <source>
        <strain evidence="1 2">22-7</strain>
    </source>
</reference>
<dbReference type="OrthoDB" id="2691912at2"/>
<gene>
    <name evidence="1" type="ORF">C4B60_05010</name>
</gene>
<organism evidence="1 2">
    <name type="scientific">Jeotgalibacillus proteolyticus</name>
    <dbReference type="NCBI Taxonomy" id="2082395"/>
    <lineage>
        <taxon>Bacteria</taxon>
        <taxon>Bacillati</taxon>
        <taxon>Bacillota</taxon>
        <taxon>Bacilli</taxon>
        <taxon>Bacillales</taxon>
        <taxon>Caryophanaceae</taxon>
        <taxon>Jeotgalibacillus</taxon>
    </lineage>
</organism>
<sequence>MKKLLTVLFLLLLVFIAYTDLTKGTIVHEAVLPESSSQVIEAVAEPGDSLLTMLKRHDHLPAVFSIDELSYEFSLLNNGLPPNKIIAGETYLLPVLN</sequence>
<dbReference type="RefSeq" id="WP_104056914.1">
    <property type="nucleotide sequence ID" value="NZ_PREZ01000002.1"/>
</dbReference>
<dbReference type="AlphaFoldDB" id="A0A2S5GET7"/>
<keyword evidence="2" id="KW-1185">Reference proteome</keyword>